<dbReference type="Proteomes" id="UP001500928">
    <property type="component" value="Unassembled WGS sequence"/>
</dbReference>
<accession>A0ABP9A8G0</accession>
<comment type="caution">
    <text evidence="1">The sequence shown here is derived from an EMBL/GenBank/DDBJ whole genome shotgun (WGS) entry which is preliminary data.</text>
</comment>
<proteinExistence type="predicted"/>
<dbReference type="EMBL" id="BAABHO010000003">
    <property type="protein sequence ID" value="GAA4776010.1"/>
    <property type="molecule type" value="Genomic_DNA"/>
</dbReference>
<evidence type="ECO:0000313" key="2">
    <source>
        <dbReference type="Proteomes" id="UP001500928"/>
    </source>
</evidence>
<protein>
    <submittedName>
        <fullName evidence="1">Uncharacterized protein</fullName>
    </submittedName>
</protein>
<keyword evidence="2" id="KW-1185">Reference proteome</keyword>
<organism evidence="1 2">
    <name type="scientific">Actinomycetospora chlora</name>
    <dbReference type="NCBI Taxonomy" id="663608"/>
    <lineage>
        <taxon>Bacteria</taxon>
        <taxon>Bacillati</taxon>
        <taxon>Actinomycetota</taxon>
        <taxon>Actinomycetes</taxon>
        <taxon>Pseudonocardiales</taxon>
        <taxon>Pseudonocardiaceae</taxon>
        <taxon>Actinomycetospora</taxon>
    </lineage>
</organism>
<dbReference type="RefSeq" id="WP_345410893.1">
    <property type="nucleotide sequence ID" value="NZ_BAABHO010000003.1"/>
</dbReference>
<name>A0ABP9A8G0_9PSEU</name>
<sequence>MTATPDLAPLDSARIRAGVAAVRDAMRDGSLHHHPDAVPGQRRTPALDVVRLWAAGRDLDVQREHCPDCAAEPVAPRPRRSS</sequence>
<reference evidence="2" key="1">
    <citation type="journal article" date="2019" name="Int. J. Syst. Evol. Microbiol.">
        <title>The Global Catalogue of Microorganisms (GCM) 10K type strain sequencing project: providing services to taxonomists for standard genome sequencing and annotation.</title>
        <authorList>
            <consortium name="The Broad Institute Genomics Platform"/>
            <consortium name="The Broad Institute Genome Sequencing Center for Infectious Disease"/>
            <person name="Wu L."/>
            <person name="Ma J."/>
        </authorList>
    </citation>
    <scope>NUCLEOTIDE SEQUENCE [LARGE SCALE GENOMIC DNA]</scope>
    <source>
        <strain evidence="2">JCM 17979</strain>
    </source>
</reference>
<gene>
    <name evidence="1" type="ORF">GCM10023200_05860</name>
</gene>
<evidence type="ECO:0000313" key="1">
    <source>
        <dbReference type="EMBL" id="GAA4776010.1"/>
    </source>
</evidence>